<dbReference type="SUPFAM" id="SSF161098">
    <property type="entry name" value="MetI-like"/>
    <property type="match status" value="1"/>
</dbReference>
<dbReference type="PROSITE" id="PS50928">
    <property type="entry name" value="ABC_TM1"/>
    <property type="match status" value="1"/>
</dbReference>
<keyword evidence="10" id="KW-1185">Reference proteome</keyword>
<evidence type="ECO:0000256" key="1">
    <source>
        <dbReference type="ARBA" id="ARBA00004651"/>
    </source>
</evidence>
<keyword evidence="6 7" id="KW-0472">Membrane</keyword>
<dbReference type="EMBL" id="MWQY01000001">
    <property type="protein sequence ID" value="ORC38365.1"/>
    <property type="molecule type" value="Genomic_DNA"/>
</dbReference>
<evidence type="ECO:0000259" key="8">
    <source>
        <dbReference type="PROSITE" id="PS50928"/>
    </source>
</evidence>
<feature type="transmembrane region" description="Helical" evidence="7">
    <location>
        <begin position="107"/>
        <end position="127"/>
    </location>
</feature>
<evidence type="ECO:0000256" key="7">
    <source>
        <dbReference type="RuleBase" id="RU363032"/>
    </source>
</evidence>
<accession>A0A1Y1S3Y2</accession>
<evidence type="ECO:0000256" key="5">
    <source>
        <dbReference type="ARBA" id="ARBA00022989"/>
    </source>
</evidence>
<feature type="transmembrane region" description="Helical" evidence="7">
    <location>
        <begin position="263"/>
        <end position="283"/>
    </location>
</feature>
<organism evidence="9 10">
    <name type="scientific">Marispirochaeta aestuarii</name>
    <dbReference type="NCBI Taxonomy" id="1963862"/>
    <lineage>
        <taxon>Bacteria</taxon>
        <taxon>Pseudomonadati</taxon>
        <taxon>Spirochaetota</taxon>
        <taxon>Spirochaetia</taxon>
        <taxon>Spirochaetales</taxon>
        <taxon>Spirochaetaceae</taxon>
        <taxon>Marispirochaeta</taxon>
    </lineage>
</organism>
<dbReference type="GO" id="GO:0055085">
    <property type="term" value="P:transmembrane transport"/>
    <property type="evidence" value="ECO:0007669"/>
    <property type="project" value="InterPro"/>
</dbReference>
<dbReference type="CDD" id="cd06261">
    <property type="entry name" value="TM_PBP2"/>
    <property type="match status" value="1"/>
</dbReference>
<protein>
    <submittedName>
        <fullName evidence="9">Glycerol-3-phosphate ABC transporter permease</fullName>
    </submittedName>
</protein>
<sequence length="293" mass="33233">MQSYFHNKRLPYLLLLPTFIILIVFLFYPAIETFRLSFYKVHPFGLKTIFAGLHNFINLFSDEVYIKSFITSVVFSLAVVLAGLSISLLIALMLNQDIKGIKIYRTLLIWPYALSPAISGAIFRFLFNPANGYMNHFFQVATGMNVEWLTNSTLAILVVTVAATWKNLGYNIIFYLAGLQNVQKEAIESAAIDGAGSVKRFIYITFPMLSPTTFFLLIMNIIYSYFQSFGLIDVLTEGGPANSTNILIYQLYRDFFVNAKTGYAAAESLILFTLVVFLTLIQFKTTGRKVYYQ</sequence>
<dbReference type="STRING" id="1963862.B4O97_00995"/>
<gene>
    <name evidence="9" type="ORF">B4O97_00995</name>
</gene>
<evidence type="ECO:0000256" key="3">
    <source>
        <dbReference type="ARBA" id="ARBA00022475"/>
    </source>
</evidence>
<feature type="transmembrane region" description="Helical" evidence="7">
    <location>
        <begin position="200"/>
        <end position="226"/>
    </location>
</feature>
<keyword evidence="2 7" id="KW-0813">Transport</keyword>
<dbReference type="PANTHER" id="PTHR30193:SF37">
    <property type="entry name" value="INNER MEMBRANE ABC TRANSPORTER PERMEASE PROTEIN YCJO"/>
    <property type="match status" value="1"/>
</dbReference>
<dbReference type="InterPro" id="IPR051393">
    <property type="entry name" value="ABC_transporter_permease"/>
</dbReference>
<feature type="transmembrane region" description="Helical" evidence="7">
    <location>
        <begin position="12"/>
        <end position="31"/>
    </location>
</feature>
<feature type="transmembrane region" description="Helical" evidence="7">
    <location>
        <begin position="154"/>
        <end position="179"/>
    </location>
</feature>
<dbReference type="InterPro" id="IPR035906">
    <property type="entry name" value="MetI-like_sf"/>
</dbReference>
<keyword evidence="4 7" id="KW-0812">Transmembrane</keyword>
<comment type="subcellular location">
    <subcellularLocation>
        <location evidence="1 7">Cell membrane</location>
        <topology evidence="1 7">Multi-pass membrane protein</topology>
    </subcellularLocation>
</comment>
<dbReference type="RefSeq" id="WP_083047423.1">
    <property type="nucleotide sequence ID" value="NZ_CAXXQO010000003.1"/>
</dbReference>
<proteinExistence type="inferred from homology"/>
<dbReference type="Pfam" id="PF00528">
    <property type="entry name" value="BPD_transp_1"/>
    <property type="match status" value="1"/>
</dbReference>
<dbReference type="OrthoDB" id="368874at2"/>
<dbReference type="Gene3D" id="1.10.3720.10">
    <property type="entry name" value="MetI-like"/>
    <property type="match status" value="1"/>
</dbReference>
<dbReference type="GO" id="GO:0005886">
    <property type="term" value="C:plasma membrane"/>
    <property type="evidence" value="ECO:0007669"/>
    <property type="project" value="UniProtKB-SubCell"/>
</dbReference>
<name>A0A1Y1S3Y2_9SPIO</name>
<comment type="caution">
    <text evidence="9">The sequence shown here is derived from an EMBL/GenBank/DDBJ whole genome shotgun (WGS) entry which is preliminary data.</text>
</comment>
<evidence type="ECO:0000256" key="6">
    <source>
        <dbReference type="ARBA" id="ARBA00023136"/>
    </source>
</evidence>
<evidence type="ECO:0000313" key="10">
    <source>
        <dbReference type="Proteomes" id="UP000192343"/>
    </source>
</evidence>
<dbReference type="AlphaFoldDB" id="A0A1Y1S3Y2"/>
<dbReference type="InterPro" id="IPR000515">
    <property type="entry name" value="MetI-like"/>
</dbReference>
<keyword evidence="3" id="KW-1003">Cell membrane</keyword>
<comment type="similarity">
    <text evidence="7">Belongs to the binding-protein-dependent transport system permease family.</text>
</comment>
<keyword evidence="5 7" id="KW-1133">Transmembrane helix</keyword>
<dbReference type="PANTHER" id="PTHR30193">
    <property type="entry name" value="ABC TRANSPORTER PERMEASE PROTEIN"/>
    <property type="match status" value="1"/>
</dbReference>
<dbReference type="Proteomes" id="UP000192343">
    <property type="component" value="Unassembled WGS sequence"/>
</dbReference>
<evidence type="ECO:0000256" key="2">
    <source>
        <dbReference type="ARBA" id="ARBA00022448"/>
    </source>
</evidence>
<reference evidence="9 10" key="1">
    <citation type="submission" date="2017-03" db="EMBL/GenBank/DDBJ databases">
        <title>Draft Genome sequence of Marispirochaeta sp. strain JC444.</title>
        <authorList>
            <person name="Shivani Y."/>
            <person name="Subhash Y."/>
            <person name="Sasikala C."/>
            <person name="Ramana C."/>
        </authorList>
    </citation>
    <scope>NUCLEOTIDE SEQUENCE [LARGE SCALE GENOMIC DNA]</scope>
    <source>
        <strain evidence="9 10">JC444</strain>
    </source>
</reference>
<feature type="domain" description="ABC transmembrane type-1" evidence="8">
    <location>
        <begin position="69"/>
        <end position="282"/>
    </location>
</feature>
<evidence type="ECO:0000256" key="4">
    <source>
        <dbReference type="ARBA" id="ARBA00022692"/>
    </source>
</evidence>
<evidence type="ECO:0000313" key="9">
    <source>
        <dbReference type="EMBL" id="ORC38365.1"/>
    </source>
</evidence>
<feature type="transmembrane region" description="Helical" evidence="7">
    <location>
        <begin position="69"/>
        <end position="95"/>
    </location>
</feature>